<dbReference type="GeneID" id="25336234"/>
<dbReference type="EMBL" id="HG720448">
    <property type="protein sequence ID" value="CDJ59475.1"/>
    <property type="molecule type" value="Genomic_DNA"/>
</dbReference>
<feature type="compositionally biased region" description="Low complexity" evidence="1">
    <location>
        <begin position="245"/>
        <end position="255"/>
    </location>
</feature>
<dbReference type="OMA" id="DCVMHIT"/>
<feature type="compositionally biased region" description="Basic residues" evidence="1">
    <location>
        <begin position="95"/>
        <end position="106"/>
    </location>
</feature>
<feature type="region of interest" description="Disordered" evidence="1">
    <location>
        <begin position="380"/>
        <end position="403"/>
    </location>
</feature>
<protein>
    <submittedName>
        <fullName evidence="2">Uncharacterized protein</fullName>
    </submittedName>
</protein>
<dbReference type="RefSeq" id="XP_013336123.1">
    <property type="nucleotide sequence ID" value="XM_013480669.1"/>
</dbReference>
<name>U6MCT1_EIMMA</name>
<feature type="compositionally biased region" description="Low complexity" evidence="1">
    <location>
        <begin position="59"/>
        <end position="80"/>
    </location>
</feature>
<feature type="compositionally biased region" description="Acidic residues" evidence="1">
    <location>
        <begin position="8"/>
        <end position="21"/>
    </location>
</feature>
<feature type="compositionally biased region" description="Low complexity" evidence="1">
    <location>
        <begin position="37"/>
        <end position="49"/>
    </location>
</feature>
<organism evidence="2 3">
    <name type="scientific">Eimeria maxima</name>
    <name type="common">Coccidian parasite</name>
    <dbReference type="NCBI Taxonomy" id="5804"/>
    <lineage>
        <taxon>Eukaryota</taxon>
        <taxon>Sar</taxon>
        <taxon>Alveolata</taxon>
        <taxon>Apicomplexa</taxon>
        <taxon>Conoidasida</taxon>
        <taxon>Coccidia</taxon>
        <taxon>Eucoccidiorida</taxon>
        <taxon>Eimeriorina</taxon>
        <taxon>Eimeriidae</taxon>
        <taxon>Eimeria</taxon>
    </lineage>
</organism>
<evidence type="ECO:0000313" key="3">
    <source>
        <dbReference type="Proteomes" id="UP000030763"/>
    </source>
</evidence>
<proteinExistence type="predicted"/>
<feature type="region of interest" description="Disordered" evidence="1">
    <location>
        <begin position="1"/>
        <end position="110"/>
    </location>
</feature>
<dbReference type="VEuPathDB" id="ToxoDB:EMWEY_00022480"/>
<sequence>MRAIAACTEDDTGAGEPELPEVEQTVAVELEQPPAPAQQSARSSVARRSTSTGVEHSAKSPANSALANSASSSKGGSRRVSPARRSIGSTTSPHTARHAAKHLRKRLSSDGSTIQVSIVHEWLDEMLADGHIPPQELMKAVIAVTSEGVRFVDRTVPSTRTDLLRRAANHLSIGSSDLRRLAQEVKGDPLLAHQGPSGGAQPFQSELHKDYSTREKRGFRTPSPGPQMLTPTASSPEPFETSGWASASDASSVPDPVEPAEVFETPESVGTQAPLTTPLPELEVPTSDGPKSEGSSEGDEFEHYSPPQSNWLMNLEELLRASPPPTPSPQTDEPLQFSPETQKLLASIPSLPGKPIPESTKELLDYSPYVGVAPKWMPSVDEEPVEESRSGLLSPTDASDEPIDDLAKQVDDIIAELQEPSEAEYQLVFGETSPGLDTKEGPYVEGMEASSPVGKWSSPLDKVADGLMGGREPENEGSLLEDGSRQPLGTSEEAVQTPLHQPDKNDESLPQTSSLPMSKGEAALELPPLPLISIPACTTGSRCDSLKARHTPLTTDVQSSRPRLWERTKAAAAEHKTLLKMTGGLAFGALLIAGFVALNRRLHRRLPISSPLISTVEPKKCHVLVDFAKGRRLKAMGRVASVERVEVNNTSRTLTVEYLEKPALQCSRGREIFNWFKYFSSFGRNLVRRVEQIRVPDSCMAGPYSKFQVKEDKGASARLLVDLDMNPGPLAVPRELMEATDLEELLSNYGKDPTWKVYDDCVMHITIDRPFRGSPIVVVESARARVGFQNPELQHLSSPLPRECDWMKPWTLRIAYKSNNGGPVDLLLLMSAAVPPLEETIVLDREAGDAALDDPDDILEDIRGLFGE</sequence>
<evidence type="ECO:0000313" key="2">
    <source>
        <dbReference type="EMBL" id="CDJ59475.1"/>
    </source>
</evidence>
<reference evidence="2" key="1">
    <citation type="submission" date="2013-10" db="EMBL/GenBank/DDBJ databases">
        <title>Genomic analysis of the causative agents of coccidiosis in chickens.</title>
        <authorList>
            <person name="Reid A.J."/>
            <person name="Blake D."/>
            <person name="Billington K."/>
            <person name="Browne H."/>
            <person name="Dunn M."/>
            <person name="Hung S."/>
            <person name="Kawahara F."/>
            <person name="Miranda-Saavedra D."/>
            <person name="Mourier T."/>
            <person name="Nagra H."/>
            <person name="Otto T.D."/>
            <person name="Rawlings N."/>
            <person name="Sanchez A."/>
            <person name="Sanders M."/>
            <person name="Subramaniam C."/>
            <person name="Tay Y."/>
            <person name="Dear P."/>
            <person name="Doerig C."/>
            <person name="Gruber A."/>
            <person name="Parkinson J."/>
            <person name="Shirley M."/>
            <person name="Wan K.L."/>
            <person name="Berriman M."/>
            <person name="Tomley F."/>
            <person name="Pain A."/>
        </authorList>
    </citation>
    <scope>NUCLEOTIDE SEQUENCE [LARGE SCALE GENOMIC DNA]</scope>
    <source>
        <strain evidence="2">Weybridge</strain>
    </source>
</reference>
<dbReference type="Proteomes" id="UP000030763">
    <property type="component" value="Unassembled WGS sequence"/>
</dbReference>
<dbReference type="AlphaFoldDB" id="U6MCT1"/>
<feature type="region of interest" description="Disordered" evidence="1">
    <location>
        <begin position="215"/>
        <end position="336"/>
    </location>
</feature>
<feature type="region of interest" description="Disordered" evidence="1">
    <location>
        <begin position="427"/>
        <end position="515"/>
    </location>
</feature>
<dbReference type="OrthoDB" id="346548at2759"/>
<evidence type="ECO:0000256" key="1">
    <source>
        <dbReference type="SAM" id="MobiDB-lite"/>
    </source>
</evidence>
<gene>
    <name evidence="2" type="ORF">EMWEY_00022480</name>
</gene>
<accession>U6MCT1</accession>
<keyword evidence="3" id="KW-1185">Reference proteome</keyword>
<feature type="compositionally biased region" description="Low complexity" evidence="1">
    <location>
        <begin position="274"/>
        <end position="286"/>
    </location>
</feature>
<reference evidence="2" key="2">
    <citation type="submission" date="2013-10" db="EMBL/GenBank/DDBJ databases">
        <authorList>
            <person name="Aslett M."/>
        </authorList>
    </citation>
    <scope>NUCLEOTIDE SEQUENCE [LARGE SCALE GENOMIC DNA]</scope>
    <source>
        <strain evidence="2">Weybridge</strain>
    </source>
</reference>